<dbReference type="AlphaFoldDB" id="T1A2I0"/>
<name>T1A2I0_9ZZZZ</name>
<organism evidence="2">
    <name type="scientific">mine drainage metagenome</name>
    <dbReference type="NCBI Taxonomy" id="410659"/>
    <lineage>
        <taxon>unclassified sequences</taxon>
        <taxon>metagenomes</taxon>
        <taxon>ecological metagenomes</taxon>
    </lineage>
</organism>
<dbReference type="PANTHER" id="PTHR46310">
    <property type="entry name" value="AMIDASE 1"/>
    <property type="match status" value="1"/>
</dbReference>
<dbReference type="NCBIfam" id="NF006169">
    <property type="entry name" value="PRK08310.1"/>
    <property type="match status" value="1"/>
</dbReference>
<reference evidence="2" key="1">
    <citation type="submission" date="2013-08" db="EMBL/GenBank/DDBJ databases">
        <authorList>
            <person name="Mendez C."/>
            <person name="Richter M."/>
            <person name="Ferrer M."/>
            <person name="Sanchez J."/>
        </authorList>
    </citation>
    <scope>NUCLEOTIDE SEQUENCE</scope>
</reference>
<dbReference type="PANTHER" id="PTHR46310:SF7">
    <property type="entry name" value="AMIDASE 1"/>
    <property type="match status" value="1"/>
</dbReference>
<reference evidence="2" key="2">
    <citation type="journal article" date="2014" name="ISME J.">
        <title>Microbial stratification in low pH oxic and suboxic macroscopic growths along an acid mine drainage.</title>
        <authorList>
            <person name="Mendez-Garcia C."/>
            <person name="Mesa V."/>
            <person name="Sprenger R.R."/>
            <person name="Richter M."/>
            <person name="Diez M.S."/>
            <person name="Solano J."/>
            <person name="Bargiela R."/>
            <person name="Golyshina O.V."/>
            <person name="Manteca A."/>
            <person name="Ramos J.L."/>
            <person name="Gallego J.R."/>
            <person name="Llorente I."/>
            <person name="Martins Dos Santos V.A."/>
            <person name="Jensen O.N."/>
            <person name="Pelaez A.I."/>
            <person name="Sanchez J."/>
            <person name="Ferrer M."/>
        </authorList>
    </citation>
    <scope>NUCLEOTIDE SEQUENCE</scope>
</reference>
<comment type="caution">
    <text evidence="2">The sequence shown here is derived from an EMBL/GenBank/DDBJ whole genome shotgun (WGS) entry which is preliminary data.</text>
</comment>
<dbReference type="Pfam" id="PF01425">
    <property type="entry name" value="Amidase"/>
    <property type="match status" value="1"/>
</dbReference>
<protein>
    <submittedName>
        <fullName evidence="2">Amidase</fullName>
    </submittedName>
</protein>
<evidence type="ECO:0000259" key="1">
    <source>
        <dbReference type="Pfam" id="PF01425"/>
    </source>
</evidence>
<dbReference type="SUPFAM" id="SSF75304">
    <property type="entry name" value="Amidase signature (AS) enzymes"/>
    <property type="match status" value="1"/>
</dbReference>
<dbReference type="InterPro" id="IPR023631">
    <property type="entry name" value="Amidase_dom"/>
</dbReference>
<feature type="domain" description="Amidase" evidence="1">
    <location>
        <begin position="30"/>
        <end position="183"/>
    </location>
</feature>
<dbReference type="PROSITE" id="PS00571">
    <property type="entry name" value="AMIDASES"/>
    <property type="match status" value="1"/>
</dbReference>
<evidence type="ECO:0000313" key="2">
    <source>
        <dbReference type="EMBL" id="EQD54761.1"/>
    </source>
</evidence>
<dbReference type="InterPro" id="IPR036928">
    <property type="entry name" value="AS_sf"/>
</dbReference>
<proteinExistence type="predicted"/>
<gene>
    <name evidence="2" type="ORF">B1B_09523</name>
</gene>
<dbReference type="Gene3D" id="3.90.1300.10">
    <property type="entry name" value="Amidase signature (AS) domain"/>
    <property type="match status" value="1"/>
</dbReference>
<accession>T1A2I0</accession>
<sequence length="407" mass="43987">MRDPNRPDRRVDPIGAFVPGPRVLRAPTGRGVLNGRTFAVKDVLDIRGERTGSGNPDWRTTHAPARSTAPAVERWLEQGARMVGKTICDELAFSLEGANFHYGTPINSRCPNRLPGGSSSGSAAAVAAGLVDGALGSDTGGSVRNPASFCGIFGFRPTHGRVPVRGMTPLAPSYDTVGWFASDGLTLQRFGGALSIGRGEPPRQYALVSDAWDLVERRSARTLRVAAEKLGITDEVRIYDDLPTAWYEAYRVLQGAQIWSEHADWIRRAHPRFGPRTAERLAAVRRITRAEVTKQERFRRRVACRVRALVRNGRVLVLPASPCIALSRRRSLAERASFYPRALALNSVAGHSGLPEVALPLAEVGGCPIGIGVIAGAHRDESLLALAASDHIAQLLPEATVSPRTLR</sequence>
<dbReference type="InterPro" id="IPR020556">
    <property type="entry name" value="Amidase_CS"/>
</dbReference>
<dbReference type="EMBL" id="AUZY01006315">
    <property type="protein sequence ID" value="EQD54761.1"/>
    <property type="molecule type" value="Genomic_DNA"/>
</dbReference>